<dbReference type="AlphaFoldDB" id="A0A3G1KNV1"/>
<evidence type="ECO:0000313" key="2">
    <source>
        <dbReference type="Proteomes" id="UP000323521"/>
    </source>
</evidence>
<evidence type="ECO:0000313" key="1">
    <source>
        <dbReference type="EMBL" id="ATW24139.1"/>
    </source>
</evidence>
<gene>
    <name evidence="1" type="ORF">DCMF_04500</name>
</gene>
<sequence>MPRKNCNARLRERGKKIKAQPNFRIEVDIPSRPWRLINDFRPGVIVAEARIENSTLKLDKVV</sequence>
<name>A0A3G1KNV1_FORW1</name>
<organism evidence="1 2">
    <name type="scientific">Formimonas warabiya</name>
    <dbReference type="NCBI Taxonomy" id="1761012"/>
    <lineage>
        <taxon>Bacteria</taxon>
        <taxon>Bacillati</taxon>
        <taxon>Bacillota</taxon>
        <taxon>Clostridia</taxon>
        <taxon>Eubacteriales</taxon>
        <taxon>Peptococcaceae</taxon>
        <taxon>Candidatus Formimonas</taxon>
    </lineage>
</organism>
<protein>
    <submittedName>
        <fullName evidence="1">Uncharacterized protein</fullName>
    </submittedName>
</protein>
<keyword evidence="2" id="KW-1185">Reference proteome</keyword>
<accession>A0A3G1KNV1</accession>
<dbReference type="Proteomes" id="UP000323521">
    <property type="component" value="Chromosome"/>
</dbReference>
<dbReference type="EMBL" id="CP017634">
    <property type="protein sequence ID" value="ATW24139.1"/>
    <property type="molecule type" value="Genomic_DNA"/>
</dbReference>
<dbReference type="KEGG" id="fwa:DCMF_04500"/>
<proteinExistence type="predicted"/>
<reference evidence="1 2" key="1">
    <citation type="submission" date="2016-10" db="EMBL/GenBank/DDBJ databases">
        <title>Complete Genome Sequence of Peptococcaceae strain DCMF.</title>
        <authorList>
            <person name="Edwards R.J."/>
            <person name="Holland S.I."/>
            <person name="Deshpande N.P."/>
            <person name="Wong Y.K."/>
            <person name="Ertan H."/>
            <person name="Manefield M."/>
            <person name="Russell T.L."/>
            <person name="Lee M.J."/>
        </authorList>
    </citation>
    <scope>NUCLEOTIDE SEQUENCE [LARGE SCALE GENOMIC DNA]</scope>
    <source>
        <strain evidence="1 2">DCMF</strain>
    </source>
</reference>